<keyword evidence="1" id="KW-1133">Transmembrane helix</keyword>
<keyword evidence="3" id="KW-1185">Reference proteome</keyword>
<protein>
    <submittedName>
        <fullName evidence="2">Uncharacterized protein</fullName>
    </submittedName>
</protein>
<proteinExistence type="predicted"/>
<evidence type="ECO:0000256" key="1">
    <source>
        <dbReference type="SAM" id="Phobius"/>
    </source>
</evidence>
<keyword evidence="1" id="KW-0472">Membrane</keyword>
<name>A0ABY4E159_9NEIS</name>
<feature type="transmembrane region" description="Helical" evidence="1">
    <location>
        <begin position="80"/>
        <end position="104"/>
    </location>
</feature>
<reference evidence="2 3" key="1">
    <citation type="journal article" date="2022" name="Res Sq">
        <title>Evolution of multicellular longitudinally dividing oral cavity symbionts (Neisseriaceae).</title>
        <authorList>
            <person name="Nyongesa S."/>
            <person name="Weber P."/>
            <person name="Bernet E."/>
            <person name="Pullido F."/>
            <person name="Nieckarz M."/>
            <person name="Delaby M."/>
            <person name="Nieves C."/>
            <person name="Viehboeck T."/>
            <person name="Krause N."/>
            <person name="Rivera-Millot A."/>
            <person name="Nakamura A."/>
            <person name="Vischer N."/>
            <person name="VanNieuwenhze M."/>
            <person name="Brun Y."/>
            <person name="Cava F."/>
            <person name="Bulgheresi S."/>
            <person name="Veyrier F."/>
        </authorList>
    </citation>
    <scope>NUCLEOTIDE SEQUENCE [LARGE SCALE GENOMIC DNA]</scope>
    <source>
        <strain evidence="2 3">SN4</strain>
    </source>
</reference>
<organism evidence="2 3">
    <name type="scientific">Vitreoscilla massiliensis</name>
    <dbReference type="NCBI Taxonomy" id="1689272"/>
    <lineage>
        <taxon>Bacteria</taxon>
        <taxon>Pseudomonadati</taxon>
        <taxon>Pseudomonadota</taxon>
        <taxon>Betaproteobacteria</taxon>
        <taxon>Neisseriales</taxon>
        <taxon>Neisseriaceae</taxon>
        <taxon>Vitreoscilla</taxon>
    </lineage>
</organism>
<sequence length="105" mass="11524">MSKKVLLVNYMGDNKDGSKCIGSTSITFKNYRGTESNISAISRFVLEANQNLDDVDITSIHCTNLKTEAEKHIDWTMQGFAMALGAMSAFGLVSILVNFINWIAG</sequence>
<evidence type="ECO:0000313" key="3">
    <source>
        <dbReference type="Proteomes" id="UP000832011"/>
    </source>
</evidence>
<keyword evidence="1" id="KW-0812">Transmembrane</keyword>
<gene>
    <name evidence="2" type="ORF">LVJ82_00685</name>
</gene>
<dbReference type="RefSeq" id="WP_058357219.1">
    <property type="nucleotide sequence ID" value="NZ_CABKVG010000010.1"/>
</dbReference>
<evidence type="ECO:0000313" key="2">
    <source>
        <dbReference type="EMBL" id="UOO89531.1"/>
    </source>
</evidence>
<dbReference type="Proteomes" id="UP000832011">
    <property type="component" value="Chromosome"/>
</dbReference>
<dbReference type="EMBL" id="CP091511">
    <property type="protein sequence ID" value="UOO89531.1"/>
    <property type="molecule type" value="Genomic_DNA"/>
</dbReference>
<accession>A0ABY4E159</accession>